<dbReference type="GO" id="GO:0051056">
    <property type="term" value="P:regulation of small GTPase mediated signal transduction"/>
    <property type="evidence" value="ECO:0007669"/>
    <property type="project" value="InterPro"/>
</dbReference>
<dbReference type="Gene3D" id="6.10.140.210">
    <property type="match status" value="1"/>
</dbReference>
<dbReference type="EMBL" id="WNTK01000029">
    <property type="protein sequence ID" value="KAG9472970.1"/>
    <property type="molecule type" value="Genomic_DNA"/>
</dbReference>
<dbReference type="InterPro" id="IPR050989">
    <property type="entry name" value="Rap1_Ran_GAP"/>
</dbReference>
<dbReference type="GO" id="GO:0003382">
    <property type="term" value="P:epithelial cell morphogenesis"/>
    <property type="evidence" value="ECO:0007669"/>
    <property type="project" value="TreeGrafter"/>
</dbReference>
<dbReference type="InterPro" id="IPR021818">
    <property type="entry name" value="SIPA1L_C"/>
</dbReference>
<keyword evidence="1" id="KW-0343">GTPase activation</keyword>
<dbReference type="GO" id="GO:0005096">
    <property type="term" value="F:GTPase activator activity"/>
    <property type="evidence" value="ECO:0007669"/>
    <property type="project" value="UniProtKB-KW"/>
</dbReference>
<feature type="domain" description="PDZ" evidence="7">
    <location>
        <begin position="931"/>
        <end position="1007"/>
    </location>
</feature>
<evidence type="ECO:0000256" key="1">
    <source>
        <dbReference type="ARBA" id="ARBA00022468"/>
    </source>
</evidence>
<evidence type="ECO:0000259" key="6">
    <source>
        <dbReference type="PROSITE" id="PS50085"/>
    </source>
</evidence>
<dbReference type="SMART" id="SM00228">
    <property type="entry name" value="PDZ"/>
    <property type="match status" value="1"/>
</dbReference>
<dbReference type="Pfam" id="PF11881">
    <property type="entry name" value="SPAR_C"/>
    <property type="match status" value="1"/>
</dbReference>
<dbReference type="Gene3D" id="3.40.50.11210">
    <property type="entry name" value="Rap/Ran-GAP"/>
    <property type="match status" value="1"/>
</dbReference>
<feature type="compositionally biased region" description="Polar residues" evidence="5">
    <location>
        <begin position="1045"/>
        <end position="1070"/>
    </location>
</feature>
<dbReference type="GO" id="GO:0005886">
    <property type="term" value="C:plasma membrane"/>
    <property type="evidence" value="ECO:0007669"/>
    <property type="project" value="TreeGrafter"/>
</dbReference>
<sequence>MTSYRPYQNDGVEASGTSMRANDVVRGVEYYPHGMWGQNSNGMQHSTEAAKFSSITPAMPKMGVRARIADWPPKKDTQKETMTPSPSREMEELKDFYIQRSFPNGQHFQSNGGSPGFRGIHRMSRKRSKDVEFLDGWPRSPGRTFIALRNRSNSETTLSECDVDVSLEPRGSKLSNGMPLFREYGSTSSINVQGVSEQSLYDMLKDLRNEKHDKGSDSPLRGSGLLHEDSSIASNLHLASSSRTDLRNGQYQRDDGTLKDKQRKRATKGESNDSSIFRKLRSNKSDNEMGKSFVDQDESLKPWICPKTFAHYDVQSMLFDLNEVAANRNYVAQRRNTTTGASAASAVSLAVSKAFSLGNMDPSFTSTEDLNFKENLEHDMGDNNSNDLLLSCPHFRNETGGMSERNVSFSKASAGSPNGTEGGVLEPSLSIYCTNASISVLEVSKEMQKTQGRLKHYSIEHVDLGARYYQDYFHGKEHCNYFGIDEKLGPAAVSLKRDKLDESKEHGLQFQYRIILRTSELVTLRGMIHEDAVPSAAKHGTVRGLPLKDVLEAVIPELNIQCLRLAMNSSKVTEQLLKLDEQGLCRKHKVGILYCKAGQSSEEEMYNNESAGAAFEEFLTLLGEKVCLRGFSKYAAQLDTKTDSTGTHSLYTNYQDYEIMFHVSTMLPYTPNNRQQLLRKRHIGNDIVTIIFQEPGALPFTPQNIRSHFQHVFIIVRAHEPCTENVCYRVAVTRSKDVPPFGPPIPNGVTFRKSDVFRDFLLAKVINAENAAHKSDKFHTMATRTRQEYLKDLAENYVTNTPIDTTGKFNLISLTSKKKERTKARVGAELQSSGALCWRVMAQDFSQAAETECALGISNEFMVLIETATKEVVFNCYCADVIGWTPEPLSLKIFYGRGDHILIRAIDGNAEDIREILQRLKIMTTGCETVDMTLRRNGLGQLGFHVKYDGTVAEVEDYGFAWQAGLRQGSRLVEICKVAVVTLTHDQMIDLLRTSVTVKVVIIPPHEDGVPRRGWCESYELCSMDHKDADNANSSARPPFRSNTAWQWSGSATHHGASPSQKWVTPTYAHSLNRPPKQGPAVPVREPQPLHNNRRPVSYPETPYVATSPTATDKVQPYRHPSGSFSTPTSTGAGYSRYKPSPDRFGTPQRTILQAEPYGTQDGMSSQEMAIDRHKPEPLWHIPSQPRVGVNVNKRPNRQELAGKSSPHRHSRGEAQYSSHSSSNTLSSTASSNQSDERWFDPQEQPDIDLEPLTKGTSNDSGIDTSLPNFAHAKPARPTPRREKVQKPMACSTYPGMHESGSRDKRKDQLSSAKGYRPKMYPPGNGAAEAFSDSRSNTYKTHDGSRNQQMSQSSSFQLSSSVPKSFFSRQNVRNKIPAGWKKPEETPQRPTTFTDPKKQVDLNTKNVFGQPRLRASLRDLRSPRKNYKSTIEDDLKRLIIMDNLGPEQEQDCMSPQKTLQRTLSDESLCSGRRDAGFACSPSVDSSRGNDAFYTNPYPSSTLPVRRQHQPGMPEKSATISSSELSLTEIRESNSRHVDPGMMPLPDTASGLEWSSLVSAAKAYEVQRASSLFSLNEAVLSPVQSGGTAHLSLERPHTPRTTPTSSDEVAPDLTGKVLQLEVMLKQLHTDLQKEKLDKEALQAEVANLRQNNQRLQAESHSASEQLRKFAEIIHSVDKKDH</sequence>
<feature type="compositionally biased region" description="Low complexity" evidence="5">
    <location>
        <begin position="1121"/>
        <end position="1132"/>
    </location>
</feature>
<dbReference type="InterPro" id="IPR000331">
    <property type="entry name" value="Rap/Ran_GAP_dom"/>
</dbReference>
<evidence type="ECO:0000313" key="9">
    <source>
        <dbReference type="Proteomes" id="UP000770717"/>
    </source>
</evidence>
<evidence type="ECO:0008006" key="10">
    <source>
        <dbReference type="Google" id="ProtNLM"/>
    </source>
</evidence>
<feature type="compositionally biased region" description="Low complexity" evidence="5">
    <location>
        <begin position="1218"/>
        <end position="1234"/>
    </location>
</feature>
<evidence type="ECO:0000256" key="2">
    <source>
        <dbReference type="ARBA" id="ARBA00022553"/>
    </source>
</evidence>
<dbReference type="PROSITE" id="PS50106">
    <property type="entry name" value="PDZ"/>
    <property type="match status" value="1"/>
</dbReference>
<dbReference type="Proteomes" id="UP000770717">
    <property type="component" value="Unassembled WGS sequence"/>
</dbReference>
<dbReference type="Gene3D" id="2.30.42.10">
    <property type="match status" value="1"/>
</dbReference>
<keyword evidence="3 4" id="KW-0175">Coiled coil</keyword>
<dbReference type="InterPro" id="IPR036034">
    <property type="entry name" value="PDZ_sf"/>
</dbReference>
<feature type="compositionally biased region" description="Polar residues" evidence="5">
    <location>
        <begin position="237"/>
        <end position="251"/>
    </location>
</feature>
<protein>
    <recommendedName>
        <fullName evidence="10">Signal-induced proliferation-associated 1-like protein 3</fullName>
    </recommendedName>
</protein>
<dbReference type="SUPFAM" id="SSF50156">
    <property type="entry name" value="PDZ domain-like"/>
    <property type="match status" value="1"/>
</dbReference>
<evidence type="ECO:0000256" key="4">
    <source>
        <dbReference type="SAM" id="Coils"/>
    </source>
</evidence>
<reference evidence="8" key="1">
    <citation type="thesis" date="2020" institute="ProQuest LLC" country="789 East Eisenhower Parkway, Ann Arbor, MI, USA">
        <title>Comparative Genomics and Chromosome Evolution.</title>
        <authorList>
            <person name="Mudd A.B."/>
        </authorList>
    </citation>
    <scope>NUCLEOTIDE SEQUENCE</scope>
    <source>
        <strain evidence="8">HN-11 Male</strain>
        <tissue evidence="8">Kidney and liver</tissue>
    </source>
</reference>
<dbReference type="GO" id="GO:0090162">
    <property type="term" value="P:establishment of epithelial cell polarity"/>
    <property type="evidence" value="ECO:0007669"/>
    <property type="project" value="TreeGrafter"/>
</dbReference>
<feature type="coiled-coil region" evidence="4">
    <location>
        <begin position="1623"/>
        <end position="1664"/>
    </location>
</feature>
<gene>
    <name evidence="8" type="ORF">GDO78_015603</name>
</gene>
<evidence type="ECO:0000256" key="5">
    <source>
        <dbReference type="SAM" id="MobiDB-lite"/>
    </source>
</evidence>
<name>A0A8J6JZ69_ELECQ</name>
<comment type="caution">
    <text evidence="8">The sequence shown here is derived from an EMBL/GenBank/DDBJ whole genome shotgun (WGS) entry which is preliminary data.</text>
</comment>
<dbReference type="GO" id="GO:0005794">
    <property type="term" value="C:Golgi apparatus"/>
    <property type="evidence" value="ECO:0007669"/>
    <property type="project" value="TreeGrafter"/>
</dbReference>
<feature type="compositionally biased region" description="Polar residues" evidence="5">
    <location>
        <begin position="1255"/>
        <end position="1268"/>
    </location>
</feature>
<keyword evidence="2" id="KW-0597">Phosphoprotein</keyword>
<dbReference type="Pfam" id="PF00595">
    <property type="entry name" value="PDZ"/>
    <property type="match status" value="1"/>
</dbReference>
<dbReference type="InterPro" id="IPR001478">
    <property type="entry name" value="PDZ"/>
</dbReference>
<evidence type="ECO:0000313" key="8">
    <source>
        <dbReference type="EMBL" id="KAG9472970.1"/>
    </source>
</evidence>
<evidence type="ECO:0000256" key="3">
    <source>
        <dbReference type="ARBA" id="ARBA00023054"/>
    </source>
</evidence>
<evidence type="ECO:0000259" key="7">
    <source>
        <dbReference type="PROSITE" id="PS50106"/>
    </source>
</evidence>
<feature type="region of interest" description="Disordered" evidence="5">
    <location>
        <begin position="1045"/>
        <end position="1148"/>
    </location>
</feature>
<feature type="domain" description="Rap-GAP" evidence="6">
    <location>
        <begin position="576"/>
        <end position="793"/>
    </location>
</feature>
<dbReference type="PANTHER" id="PTHR15711:SF15">
    <property type="entry name" value="SIGNAL-INDUCED PROLIFERATION-ASSOCIATED 1-LIKE PROTEIN 3"/>
    <property type="match status" value="1"/>
</dbReference>
<feature type="region of interest" description="Disordered" evidence="5">
    <location>
        <begin position="237"/>
        <end position="282"/>
    </location>
</feature>
<dbReference type="CDD" id="cd06745">
    <property type="entry name" value="PDZ_SIPA1-like"/>
    <property type="match status" value="1"/>
</dbReference>
<dbReference type="Pfam" id="PF02145">
    <property type="entry name" value="Rap_GAP"/>
    <property type="match status" value="1"/>
</dbReference>
<dbReference type="OrthoDB" id="2499658at2759"/>
<dbReference type="InterPro" id="IPR035974">
    <property type="entry name" value="Rap/Ran-GAP_sf"/>
</dbReference>
<proteinExistence type="predicted"/>
<dbReference type="Pfam" id="PF21022">
    <property type="entry name" value="Rap-GAP_dimer"/>
    <property type="match status" value="1"/>
</dbReference>
<feature type="region of interest" description="Disordered" evidence="5">
    <location>
        <begin position="1495"/>
        <end position="1524"/>
    </location>
</feature>
<feature type="region of interest" description="Disordered" evidence="5">
    <location>
        <begin position="1198"/>
        <end position="1397"/>
    </location>
</feature>
<feature type="region of interest" description="Disordered" evidence="5">
    <location>
        <begin position="1585"/>
        <end position="1609"/>
    </location>
</feature>
<accession>A0A8J6JZ69</accession>
<feature type="compositionally biased region" description="Basic and acidic residues" evidence="5">
    <location>
        <begin position="1300"/>
        <end position="1309"/>
    </location>
</feature>
<dbReference type="SUPFAM" id="SSF111347">
    <property type="entry name" value="Rap/Ran-GAP"/>
    <property type="match status" value="1"/>
</dbReference>
<keyword evidence="9" id="KW-1185">Reference proteome</keyword>
<organism evidence="8 9">
    <name type="scientific">Eleutherodactylus coqui</name>
    <name type="common">Puerto Rican coqui</name>
    <dbReference type="NCBI Taxonomy" id="57060"/>
    <lineage>
        <taxon>Eukaryota</taxon>
        <taxon>Metazoa</taxon>
        <taxon>Chordata</taxon>
        <taxon>Craniata</taxon>
        <taxon>Vertebrata</taxon>
        <taxon>Euteleostomi</taxon>
        <taxon>Amphibia</taxon>
        <taxon>Batrachia</taxon>
        <taxon>Anura</taxon>
        <taxon>Neobatrachia</taxon>
        <taxon>Hyloidea</taxon>
        <taxon>Eleutherodactylidae</taxon>
        <taxon>Eleutherodactylinae</taxon>
        <taxon>Eleutherodactylus</taxon>
        <taxon>Eleutherodactylus</taxon>
    </lineage>
</organism>
<dbReference type="PROSITE" id="PS50085">
    <property type="entry name" value="RAPGAP"/>
    <property type="match status" value="1"/>
</dbReference>
<dbReference type="PANTHER" id="PTHR15711">
    <property type="entry name" value="RAP GTPASE-ACTIVATING PROTEIN"/>
    <property type="match status" value="1"/>
</dbReference>
<feature type="compositionally biased region" description="Low complexity" evidence="5">
    <location>
        <begin position="1346"/>
        <end position="1365"/>
    </location>
</feature>
<dbReference type="FunFam" id="3.40.50.11210:FF:000002">
    <property type="entry name" value="Signal-induced proliferation-associated 1-like protein 1"/>
    <property type="match status" value="1"/>
</dbReference>